<dbReference type="Proteomes" id="UP000013523">
    <property type="component" value="Chromosome"/>
</dbReference>
<dbReference type="eggNOG" id="COG0438">
    <property type="taxonomic scope" value="Bacteria"/>
</dbReference>
<evidence type="ECO:0000256" key="1">
    <source>
        <dbReference type="ARBA" id="ARBA00004776"/>
    </source>
</evidence>
<dbReference type="Pfam" id="PF00535">
    <property type="entry name" value="Glycos_transf_2"/>
    <property type="match status" value="1"/>
</dbReference>
<evidence type="ECO:0000256" key="3">
    <source>
        <dbReference type="ARBA" id="ARBA00022676"/>
    </source>
</evidence>
<proteinExistence type="inferred from homology"/>
<dbReference type="STRING" id="86416.Clopa_3043"/>
<dbReference type="AlphaFoldDB" id="R4K848"/>
<keyword evidence="4 7" id="KW-0808">Transferase</keyword>
<dbReference type="InterPro" id="IPR001296">
    <property type="entry name" value="Glyco_trans_1"/>
</dbReference>
<comment type="pathway">
    <text evidence="1">Cell wall biogenesis; cell wall polysaccharide biosynthesis.</text>
</comment>
<sequence length="1016" mass="117605">MDGDKSISFIIVNYNGKDHLKECFSTLNKLNYPKDKLEFIMVDNGSKDGSVQFVKSKYKNVKIIKNSTNEGFAKPNNDAAKIAKGDYIALINNDMKVDSNWINDMLATLHQCKDDSYVCVGSKILNWDGSKLDFAGGGISFYGHGYQDDFAMDIEEANKKYNEDRDLMFACGGAMIIDRKIFLSIGGFDEDYFAYNEDVDLGWRLWLLGYKVRFCHESICYHKHNSTSKKLKKIKLDVISNRNTLFTIYKNYSEDNVYRILSASLLIKSYNTDIDTEDQFGENKDMKIQSEVMFEFTNKLSKMKLKREYIQKNRKITDGQFIDKFMNRAYDNQLLKFLYRNNLYNNTIENLITSLNVEKQFGKRKNNMLIISSDKIGNKMAGPGIRYSEIAKQLSAICSITLAAPNQCELNLKQYDINSVEFSINKTKDLVDAFRTTDIVLIQGVWLELIPELKQYCNDRIIIVDLYDPFTIENLEVHKAKDMDTRNLFNNSDLNALLNQIRLGDYFICANEKQKDFWIGMLSALNKVNPKEYDLSNKLNRLIGLVPFGISEIDPVHTRDALKEKIPGLKENDKVFIWGGGVWNWFDPLSLISAIGEISKTRDDIKLFFLGVKHPNPDVPEMEMLAKAFHLSEELGIRDKYVIFNMDWVDYNDRQNFLLESYAGVSCHFDNLETRFSFRTRILDYLWASLPIIATEGDYFSQEVSDKKLGIVVKFKDVESLKNALIKIADDKNFYDECKNNIKEYREQYKWNIVTKPLKDFCKDPIKKQSDIIIKSYSKIADINQIVKDDLVGPIYDFTRVGQKFKCRYPNLTKIQLMVGTYARQNDHKIFFKLYDTLTNGLIIEKKIDASLLVDNSWLDIEFEPILNSEGRQFYFYIKADENASEENSITVFRSTEVKDKGSMMIDGSPVEGSLTYRTECIFTDESIDEEKGIIISDNYSLPLDSDGKVSNKYNESLNLGNIKHMENSIRDMQEQVNNVSANVYKLNKWKKMIDARFNKLKRFNILGFIRNNSNK</sequence>
<dbReference type="InterPro" id="IPR029044">
    <property type="entry name" value="Nucleotide-diphossugar_trans"/>
</dbReference>
<evidence type="ECO:0000259" key="5">
    <source>
        <dbReference type="Pfam" id="PF00534"/>
    </source>
</evidence>
<dbReference type="HOGENOM" id="CLU_010884_0_0_9"/>
<dbReference type="PATRIC" id="fig|86416.3.peg.3031"/>
<organism evidence="7 8">
    <name type="scientific">Clostridium pasteurianum BC1</name>
    <dbReference type="NCBI Taxonomy" id="86416"/>
    <lineage>
        <taxon>Bacteria</taxon>
        <taxon>Bacillati</taxon>
        <taxon>Bacillota</taxon>
        <taxon>Clostridia</taxon>
        <taxon>Eubacteriales</taxon>
        <taxon>Clostridiaceae</taxon>
        <taxon>Clostridium</taxon>
    </lineage>
</organism>
<name>R4K848_CLOPA</name>
<protein>
    <submittedName>
        <fullName evidence="7">Putative glycosyltransferase</fullName>
    </submittedName>
</protein>
<dbReference type="SUPFAM" id="SSF53756">
    <property type="entry name" value="UDP-Glycosyltransferase/glycogen phosphorylase"/>
    <property type="match status" value="1"/>
</dbReference>
<dbReference type="PANTHER" id="PTHR43179">
    <property type="entry name" value="RHAMNOSYLTRANSFERASE WBBL"/>
    <property type="match status" value="1"/>
</dbReference>
<dbReference type="EMBL" id="CP003261">
    <property type="protein sequence ID" value="AGK97871.1"/>
    <property type="molecule type" value="Genomic_DNA"/>
</dbReference>
<dbReference type="RefSeq" id="WP_015616163.1">
    <property type="nucleotide sequence ID" value="NC_021182.1"/>
</dbReference>
<dbReference type="InterPro" id="IPR001173">
    <property type="entry name" value="Glyco_trans_2-like"/>
</dbReference>
<dbReference type="eggNOG" id="COG1216">
    <property type="taxonomic scope" value="Bacteria"/>
</dbReference>
<feature type="domain" description="Glycosyl transferase family 1" evidence="5">
    <location>
        <begin position="568"/>
        <end position="744"/>
    </location>
</feature>
<dbReference type="KEGG" id="cpas:Clopa_3043"/>
<dbReference type="CDD" id="cd04186">
    <property type="entry name" value="GT_2_like_c"/>
    <property type="match status" value="1"/>
</dbReference>
<dbReference type="OrthoDB" id="9771846at2"/>
<keyword evidence="3" id="KW-0328">Glycosyltransferase</keyword>
<dbReference type="GO" id="GO:0016757">
    <property type="term" value="F:glycosyltransferase activity"/>
    <property type="evidence" value="ECO:0007669"/>
    <property type="project" value="UniProtKB-KW"/>
</dbReference>
<dbReference type="Pfam" id="PF00534">
    <property type="entry name" value="Glycos_transf_1"/>
    <property type="match status" value="1"/>
</dbReference>
<accession>R4K848</accession>
<dbReference type="Gene3D" id="3.90.550.10">
    <property type="entry name" value="Spore Coat Polysaccharide Biosynthesis Protein SpsA, Chain A"/>
    <property type="match status" value="1"/>
</dbReference>
<evidence type="ECO:0000256" key="2">
    <source>
        <dbReference type="ARBA" id="ARBA00006739"/>
    </source>
</evidence>
<dbReference type="Gene3D" id="3.40.50.2000">
    <property type="entry name" value="Glycogen Phosphorylase B"/>
    <property type="match status" value="1"/>
</dbReference>
<comment type="similarity">
    <text evidence="2">Belongs to the glycosyltransferase 2 family.</text>
</comment>
<evidence type="ECO:0000313" key="8">
    <source>
        <dbReference type="Proteomes" id="UP000013523"/>
    </source>
</evidence>
<gene>
    <name evidence="7" type="ORF">Clopa_3043</name>
</gene>
<reference evidence="7 8" key="1">
    <citation type="submission" date="2012-01" db="EMBL/GenBank/DDBJ databases">
        <title>Complete sequence of chromosome of Clostridium pasteurianum BC1.</title>
        <authorList>
            <consortium name="US DOE Joint Genome Institute"/>
            <person name="Lucas S."/>
            <person name="Han J."/>
            <person name="Lapidus A."/>
            <person name="Cheng J.-F."/>
            <person name="Goodwin L."/>
            <person name="Pitluck S."/>
            <person name="Peters L."/>
            <person name="Mikhailova N."/>
            <person name="Teshima H."/>
            <person name="Detter J.C."/>
            <person name="Han C."/>
            <person name="Tapia R."/>
            <person name="Land M."/>
            <person name="Hauser L."/>
            <person name="Kyrpides N."/>
            <person name="Ivanova N."/>
            <person name="Pagani I."/>
            <person name="Dunn J."/>
            <person name="Taghavi S."/>
            <person name="Francis A."/>
            <person name="van der Lelie D."/>
            <person name="Woyke T."/>
        </authorList>
    </citation>
    <scope>NUCLEOTIDE SEQUENCE [LARGE SCALE GENOMIC DNA]</scope>
    <source>
        <strain evidence="7 8">BC1</strain>
    </source>
</reference>
<evidence type="ECO:0000259" key="6">
    <source>
        <dbReference type="Pfam" id="PF00535"/>
    </source>
</evidence>
<dbReference type="SUPFAM" id="SSF53448">
    <property type="entry name" value="Nucleotide-diphospho-sugar transferases"/>
    <property type="match status" value="1"/>
</dbReference>
<evidence type="ECO:0000256" key="4">
    <source>
        <dbReference type="ARBA" id="ARBA00022679"/>
    </source>
</evidence>
<evidence type="ECO:0000313" key="7">
    <source>
        <dbReference type="EMBL" id="AGK97871.1"/>
    </source>
</evidence>
<dbReference type="PANTHER" id="PTHR43179:SF12">
    <property type="entry name" value="GALACTOFURANOSYLTRANSFERASE GLFT2"/>
    <property type="match status" value="1"/>
</dbReference>
<keyword evidence="8" id="KW-1185">Reference proteome</keyword>
<feature type="domain" description="Glycosyltransferase 2-like" evidence="6">
    <location>
        <begin position="8"/>
        <end position="182"/>
    </location>
</feature>